<feature type="transmembrane region" description="Helical" evidence="1">
    <location>
        <begin position="74"/>
        <end position="97"/>
    </location>
</feature>
<keyword evidence="1" id="KW-0472">Membrane</keyword>
<evidence type="ECO:0008006" key="4">
    <source>
        <dbReference type="Google" id="ProtNLM"/>
    </source>
</evidence>
<reference evidence="2 3" key="1">
    <citation type="submission" date="2019-09" db="EMBL/GenBank/DDBJ databases">
        <title>Genome sequencing of strain KACC 19322.</title>
        <authorList>
            <person name="Heo J."/>
            <person name="Kim S.-J."/>
            <person name="Kim J.-S."/>
            <person name="Hong S.-B."/>
            <person name="Kwon S.-W."/>
        </authorList>
    </citation>
    <scope>NUCLEOTIDE SEQUENCE [LARGE SCALE GENOMIC DNA]</scope>
    <source>
        <strain evidence="2 3">KACC 19322</strain>
    </source>
</reference>
<name>A0A5C1YAC7_9MICO</name>
<keyword evidence="1" id="KW-0812">Transmembrane</keyword>
<accession>A0A5C1YAC7</accession>
<keyword evidence="3" id="KW-1185">Reference proteome</keyword>
<dbReference type="Proteomes" id="UP000322159">
    <property type="component" value="Chromosome"/>
</dbReference>
<evidence type="ECO:0000256" key="1">
    <source>
        <dbReference type="SAM" id="Phobius"/>
    </source>
</evidence>
<organism evidence="2 3">
    <name type="scientific">Protaetiibacter larvae</name>
    <dbReference type="NCBI Taxonomy" id="2592654"/>
    <lineage>
        <taxon>Bacteria</taxon>
        <taxon>Bacillati</taxon>
        <taxon>Actinomycetota</taxon>
        <taxon>Actinomycetes</taxon>
        <taxon>Micrococcales</taxon>
        <taxon>Microbacteriaceae</taxon>
        <taxon>Protaetiibacter</taxon>
    </lineage>
</organism>
<dbReference type="RefSeq" id="WP_149325251.1">
    <property type="nucleotide sequence ID" value="NZ_CP043504.1"/>
</dbReference>
<proteinExistence type="predicted"/>
<evidence type="ECO:0000313" key="3">
    <source>
        <dbReference type="Proteomes" id="UP000322159"/>
    </source>
</evidence>
<dbReference type="KEGG" id="lyk:FLP23_07315"/>
<dbReference type="AlphaFoldDB" id="A0A5C1YAC7"/>
<keyword evidence="1" id="KW-1133">Transmembrane helix</keyword>
<feature type="transmembrane region" description="Helical" evidence="1">
    <location>
        <begin position="327"/>
        <end position="346"/>
    </location>
</feature>
<dbReference type="OrthoDB" id="5054050at2"/>
<sequence length="347" mass="38876">MPPTPSRTAWDFSALLEPISRTQLRDWRRESPELRAAIGPSPWIALWVVPVLAFPLVFLGIAVFAGILTDSPAGPAMVIAMCAFLLVVIGFWAAAVVRRTLGRAERVARLSRFAAANGLNFSARNTNPRYPGMIFGIGDARTATDHLMRLQGRFLDLGTFQYTTRSRKSRTTHRWGFLALQLDRKLPHMVLDARSNDLFGTSNLPLTFDRDQVLSLEGDFEEHFTLYCPPEYERDALYVFTPDLMALLIDEAGAFDVEIVDEWLFVYSTSPLPLHEPATMQRMLRIVDTVGAKTVDQTARYVDERIGDARVNLVAPQGERLKVSIPWARAVLGLVIVGGIALYLFLR</sequence>
<gene>
    <name evidence="2" type="ORF">FLP23_07315</name>
</gene>
<feature type="transmembrane region" description="Helical" evidence="1">
    <location>
        <begin position="44"/>
        <end position="68"/>
    </location>
</feature>
<evidence type="ECO:0000313" key="2">
    <source>
        <dbReference type="EMBL" id="QEO09832.1"/>
    </source>
</evidence>
<protein>
    <recommendedName>
        <fullName evidence="4">DUF3137 domain-containing protein</fullName>
    </recommendedName>
</protein>
<dbReference type="EMBL" id="CP043504">
    <property type="protein sequence ID" value="QEO09832.1"/>
    <property type="molecule type" value="Genomic_DNA"/>
</dbReference>